<dbReference type="InterPro" id="IPR003610">
    <property type="entry name" value="CBM5/12"/>
</dbReference>
<evidence type="ECO:0000256" key="1">
    <source>
        <dbReference type="ARBA" id="ARBA00022801"/>
    </source>
</evidence>
<dbReference type="CDD" id="cd12214">
    <property type="entry name" value="ChiA1_BD"/>
    <property type="match status" value="1"/>
</dbReference>
<evidence type="ECO:0000256" key="2">
    <source>
        <dbReference type="SAM" id="MobiDB-lite"/>
    </source>
</evidence>
<evidence type="ECO:0000259" key="3">
    <source>
        <dbReference type="SMART" id="SM00495"/>
    </source>
</evidence>
<dbReference type="Pfam" id="PF02839">
    <property type="entry name" value="CBM_5_12"/>
    <property type="match status" value="1"/>
</dbReference>
<dbReference type="EMBL" id="BK015345">
    <property type="protein sequence ID" value="DAE02408.1"/>
    <property type="molecule type" value="Genomic_DNA"/>
</dbReference>
<dbReference type="Gene3D" id="2.10.10.90">
    <property type="match status" value="1"/>
</dbReference>
<organism evidence="4">
    <name type="scientific">Siphoviridae sp. ctoyp25</name>
    <dbReference type="NCBI Taxonomy" id="2825675"/>
    <lineage>
        <taxon>Viruses</taxon>
        <taxon>Duplodnaviria</taxon>
        <taxon>Heunggongvirae</taxon>
        <taxon>Uroviricota</taxon>
        <taxon>Caudoviricetes</taxon>
    </lineage>
</organism>
<keyword evidence="1" id="KW-0378">Hydrolase</keyword>
<sequence>MTLEEAKAIIDALVTLRNSATDEQAQKASALYPKWKVGTAYQKDKRVLYNDILYKVLTDHTSQTDWTPDAVPSLFAKVLIPDKNVIPEWEQPESTNPYGKGDKVTHNGKTWQSTIDSNVWEPGVYGWKEITE</sequence>
<dbReference type="SUPFAM" id="SSF51055">
    <property type="entry name" value="Carbohydrate binding domain"/>
    <property type="match status" value="1"/>
</dbReference>
<dbReference type="GO" id="GO:0005576">
    <property type="term" value="C:extracellular region"/>
    <property type="evidence" value="ECO:0007669"/>
    <property type="project" value="InterPro"/>
</dbReference>
<feature type="region of interest" description="Disordered" evidence="2">
    <location>
        <begin position="89"/>
        <end position="109"/>
    </location>
</feature>
<accession>A0A8S5P6W5</accession>
<dbReference type="SMART" id="SM00495">
    <property type="entry name" value="ChtBD3"/>
    <property type="match status" value="2"/>
</dbReference>
<protein>
    <submittedName>
        <fullName evidence="4">ChiA1-BD-binding domain protein</fullName>
    </submittedName>
</protein>
<feature type="domain" description="Chitin-binding type-3" evidence="3">
    <location>
        <begin position="32"/>
        <end position="78"/>
    </location>
</feature>
<dbReference type="GO" id="GO:0030246">
    <property type="term" value="F:carbohydrate binding"/>
    <property type="evidence" value="ECO:0007669"/>
    <property type="project" value="InterPro"/>
</dbReference>
<dbReference type="GO" id="GO:0005975">
    <property type="term" value="P:carbohydrate metabolic process"/>
    <property type="evidence" value="ECO:0007669"/>
    <property type="project" value="InterPro"/>
</dbReference>
<proteinExistence type="predicted"/>
<feature type="domain" description="Chitin-binding type-3" evidence="3">
    <location>
        <begin position="86"/>
        <end position="130"/>
    </location>
</feature>
<dbReference type="InterPro" id="IPR036573">
    <property type="entry name" value="CBM_sf_5/12"/>
</dbReference>
<name>A0A8S5P6W5_9CAUD</name>
<evidence type="ECO:0000313" key="4">
    <source>
        <dbReference type="EMBL" id="DAE02408.1"/>
    </source>
</evidence>
<reference evidence="4" key="1">
    <citation type="journal article" date="2021" name="Proc. Natl. Acad. Sci. U.S.A.">
        <title>A Catalog of Tens of Thousands of Viruses from Human Metagenomes Reveals Hidden Associations with Chronic Diseases.</title>
        <authorList>
            <person name="Tisza M.J."/>
            <person name="Buck C.B."/>
        </authorList>
    </citation>
    <scope>NUCLEOTIDE SEQUENCE</scope>
    <source>
        <strain evidence="4">Ctoyp25</strain>
    </source>
</reference>
<dbReference type="GO" id="GO:0004553">
    <property type="term" value="F:hydrolase activity, hydrolyzing O-glycosyl compounds"/>
    <property type="evidence" value="ECO:0007669"/>
    <property type="project" value="InterPro"/>
</dbReference>